<accession>A0A250LL35</accession>
<dbReference type="Proteomes" id="UP001220209">
    <property type="component" value="Plasmid unnamed1"/>
</dbReference>
<reference evidence="1" key="1">
    <citation type="journal article" date="2016" name="Biosci. Biotechnol. Biochem.">
        <title>Bioconversion of AHX to AOH by resting cells of Burkholderia contaminans CH-1.</title>
        <authorList>
            <person name="Choi J.H."/>
            <person name="Kikuchi A."/>
            <person name="Pumkaeo P."/>
            <person name="Hirai H."/>
            <person name="Tokuyama S."/>
            <person name="Kawagishi H."/>
        </authorList>
    </citation>
    <scope>NUCLEOTIDE SEQUENCE</scope>
    <source>
        <strain evidence="1">CH-1</strain>
        <plasmid evidence="1">pBC453</plasmid>
    </source>
</reference>
<organism evidence="1">
    <name type="scientific">Burkholderia contaminans</name>
    <dbReference type="NCBI Taxonomy" id="488447"/>
    <lineage>
        <taxon>Bacteria</taxon>
        <taxon>Pseudomonadati</taxon>
        <taxon>Pseudomonadota</taxon>
        <taxon>Betaproteobacteria</taxon>
        <taxon>Burkholderiales</taxon>
        <taxon>Burkholderiaceae</taxon>
        <taxon>Burkholderia</taxon>
        <taxon>Burkholderia cepacia complex</taxon>
    </lineage>
</organism>
<dbReference type="EMBL" id="CP090643">
    <property type="protein sequence ID" value="WFN23520.1"/>
    <property type="molecule type" value="Genomic_DNA"/>
</dbReference>
<evidence type="ECO:0000313" key="2">
    <source>
        <dbReference type="EMBL" id="WFN23520.1"/>
    </source>
</evidence>
<evidence type="ECO:0000313" key="1">
    <source>
        <dbReference type="EMBL" id="BBA45243.1"/>
    </source>
</evidence>
<dbReference type="SUPFAM" id="SSF52402">
    <property type="entry name" value="Adenine nucleotide alpha hydrolases-like"/>
    <property type="match status" value="1"/>
</dbReference>
<gene>
    <name evidence="1" type="ORF">BCCH1_77540</name>
    <name evidence="2" type="ORF">LXE91_38950</name>
</gene>
<sequence>MKAPTSLQVTVSPEVEQLLLAGAACAVGVSGGKDSQACALAVDAYLNRIGHTGPRVLIHADLGRVEWADSLPVCEKLAQHLGYELMVVRRQAGDMLARWQGRWRANLKRYRELSCVKLILPWSTPAMRFCTSELKTSVIASELKKRFPSTPVVNVTGVRREESTARSKMPVWAPMQKLQRRNLEGVSWNAIIDAPKGAVLDAIHEGGLVLHEAYTKYNTSRVSCVYCIMSSESDLRAAATCVDNAPLLREMVDLECESTFAFQGDKWLADVAPHLLTREMCERVEAAKVAADKRRTAEARIPKHLLYVRGWPTLVPSIEEADLIASVRREVAAALGIDVQCVTGPEVRERYEALFCKHEASHSIGSGEDHTVEGLVQMNFEFDLTI</sequence>
<reference evidence="1" key="2">
    <citation type="journal article" date="2017" name="Genome Announc.">
        <title>High-Quality Draft Genome Sequence of Burkholderia contaminans CH-1, a Gram-Negative Bacterium That Metabolizes 2-Azahypoxanthine, a Plant Growth-Regulating Compound.</title>
        <authorList>
            <person name="Choi J.-H."/>
            <person name="Sugiura H."/>
            <person name="Moriuchi R."/>
            <person name="Kawagishi H."/>
            <person name="Dohra H."/>
        </authorList>
    </citation>
    <scope>NUCLEOTIDE SEQUENCE</scope>
    <source>
        <strain evidence="1">CH-1</strain>
        <plasmid evidence="1">pBC453</plasmid>
    </source>
</reference>
<geneLocation type="plasmid" evidence="1">
    <name>pBC453</name>
</geneLocation>
<dbReference type="AlphaFoldDB" id="A0A250LL35"/>
<evidence type="ECO:0000313" key="3">
    <source>
        <dbReference type="Proteomes" id="UP001220209"/>
    </source>
</evidence>
<dbReference type="OrthoDB" id="9794018at2"/>
<dbReference type="Gene3D" id="3.40.50.620">
    <property type="entry name" value="HUPs"/>
    <property type="match status" value="1"/>
</dbReference>
<reference evidence="2 3" key="3">
    <citation type="submission" date="2021-12" db="EMBL/GenBank/DDBJ databases">
        <title>Genomic and phenotypic characterization of three Burkholderia contaminans isolates recovered from different sources.</title>
        <authorList>
            <person name="Lopez De Volder A."/>
            <person name="Fan Y."/>
            <person name="Nunvar J."/>
            <person name="Herrera T."/>
            <person name="Timp W."/>
            <person name="Degrossi J."/>
        </authorList>
    </citation>
    <scope>NUCLEOTIDE SEQUENCE [LARGE SCALE GENOMIC DNA]</scope>
    <source>
        <strain evidence="2 3">LMG 23361</strain>
        <plasmid evidence="2 3">unnamed1</plasmid>
    </source>
</reference>
<name>A0A250LL35_9BURK</name>
<dbReference type="EMBL" id="AP018360">
    <property type="protein sequence ID" value="BBA45243.1"/>
    <property type="molecule type" value="Genomic_DNA"/>
</dbReference>
<keyword evidence="1" id="KW-0614">Plasmid</keyword>
<geneLocation type="plasmid" evidence="2 3">
    <name>unnamed1</name>
</geneLocation>
<proteinExistence type="predicted"/>
<evidence type="ECO:0008006" key="4">
    <source>
        <dbReference type="Google" id="ProtNLM"/>
    </source>
</evidence>
<dbReference type="InterPro" id="IPR014729">
    <property type="entry name" value="Rossmann-like_a/b/a_fold"/>
</dbReference>
<protein>
    <recommendedName>
        <fullName evidence="4">Phosphoadenosine phosphosulphate reductase domain-containing protein</fullName>
    </recommendedName>
</protein>
<dbReference type="RefSeq" id="WP_052760140.1">
    <property type="nucleotide sequence ID" value="NZ_AP018360.1"/>
</dbReference>